<gene>
    <name evidence="3" type="ORF">D7I43_23605</name>
</gene>
<protein>
    <submittedName>
        <fullName evidence="3">Thioesterase family protein</fullName>
    </submittedName>
</protein>
<dbReference type="PANTHER" id="PTHR38110">
    <property type="entry name" value="CHROMOSOME 23, WHOLE GENOME SHOTGUN SEQUENCE"/>
    <property type="match status" value="1"/>
</dbReference>
<evidence type="ECO:0000313" key="4">
    <source>
        <dbReference type="Proteomes" id="UP000285744"/>
    </source>
</evidence>
<feature type="domain" description="Acyl-CoA thioesterase-like N-terminal HotDog" evidence="1">
    <location>
        <begin position="49"/>
        <end position="129"/>
    </location>
</feature>
<dbReference type="InterPro" id="IPR049450">
    <property type="entry name" value="ACOT8-like_C"/>
</dbReference>
<dbReference type="Gene3D" id="2.40.160.210">
    <property type="entry name" value="Acyl-CoA thioesterase, double hotdog domain"/>
    <property type="match status" value="1"/>
</dbReference>
<name>A0A420EVS8_9ACTN</name>
<dbReference type="EMBL" id="RAQQ01000019">
    <property type="protein sequence ID" value="RKF24842.1"/>
    <property type="molecule type" value="Genomic_DNA"/>
</dbReference>
<evidence type="ECO:0000259" key="1">
    <source>
        <dbReference type="Pfam" id="PF13622"/>
    </source>
</evidence>
<sequence>MRRIVLVSRILLQYLGSTRSLPGRGAMASLADDAAVEPTTPGRYRAHLSEDWSVWGPNGGYLAAVALRAAGHAAGGMLPVSLSCQFLAPPRYGEVEVEVSRVHGTRRAAAFHAVLRQRGRTVLAAHVWTIAGGLVGPERRWMPPPDLPAPEELPTLVDLMRRDGLPVLPIWERCYEVRLSGWPAGGWTPQRDGVPTIRGWLRLHKPLPAGADPWLAAARLVFAVDVVQFPAIVQAFERTTFMAPSMDLYVGFQGAAGADAGEWLLVEGEAAAATGGMLGARARVWSDAGELLATGGQQMLYRMASPA</sequence>
<dbReference type="InterPro" id="IPR052389">
    <property type="entry name" value="Sec_Metab_Biosynth-Assoc"/>
</dbReference>
<dbReference type="Pfam" id="PF13622">
    <property type="entry name" value="4HBT_3"/>
    <property type="match status" value="1"/>
</dbReference>
<organism evidence="3 4">
    <name type="scientific">Micromonospora globbae</name>
    <dbReference type="NCBI Taxonomy" id="1894969"/>
    <lineage>
        <taxon>Bacteria</taxon>
        <taxon>Bacillati</taxon>
        <taxon>Actinomycetota</taxon>
        <taxon>Actinomycetes</taxon>
        <taxon>Micromonosporales</taxon>
        <taxon>Micromonosporaceae</taxon>
        <taxon>Micromonospora</taxon>
    </lineage>
</organism>
<dbReference type="InterPro" id="IPR029069">
    <property type="entry name" value="HotDog_dom_sf"/>
</dbReference>
<dbReference type="AlphaFoldDB" id="A0A420EVS8"/>
<dbReference type="InterPro" id="IPR049449">
    <property type="entry name" value="TesB_ACOT8-like_N"/>
</dbReference>
<dbReference type="InterPro" id="IPR042171">
    <property type="entry name" value="Acyl-CoA_hotdog"/>
</dbReference>
<accession>A0A420EVS8</accession>
<evidence type="ECO:0000259" key="2">
    <source>
        <dbReference type="Pfam" id="PF20789"/>
    </source>
</evidence>
<proteinExistence type="predicted"/>
<evidence type="ECO:0000313" key="3">
    <source>
        <dbReference type="EMBL" id="RKF24842.1"/>
    </source>
</evidence>
<reference evidence="3 4" key="1">
    <citation type="journal article" date="2018" name="Int. J. Syst. Evol. Microbiol.">
        <title>Micromonospora globbae sp. nov., an endophytic actinomycete isolated from roots of Globba winitii C. H. Wright.</title>
        <authorList>
            <person name="Kuncharoen N."/>
            <person name="Pittayakhajonwut P."/>
            <person name="Tanasupawat S."/>
        </authorList>
    </citation>
    <scope>NUCLEOTIDE SEQUENCE [LARGE SCALE GENOMIC DNA]</scope>
    <source>
        <strain evidence="3 4">WPS1-2</strain>
    </source>
</reference>
<dbReference type="Pfam" id="PF20789">
    <property type="entry name" value="4HBT_3C"/>
    <property type="match status" value="1"/>
</dbReference>
<feature type="domain" description="Acyl-CoA thioesterase-like C-terminal" evidence="2">
    <location>
        <begin position="151"/>
        <end position="300"/>
    </location>
</feature>
<dbReference type="PANTHER" id="PTHR38110:SF1">
    <property type="entry name" value="THIOESTERASE DOMAIN-CONTAINING PROTEIN"/>
    <property type="match status" value="1"/>
</dbReference>
<comment type="caution">
    <text evidence="3">The sequence shown here is derived from an EMBL/GenBank/DDBJ whole genome shotgun (WGS) entry which is preliminary data.</text>
</comment>
<dbReference type="SUPFAM" id="SSF54637">
    <property type="entry name" value="Thioesterase/thiol ester dehydrase-isomerase"/>
    <property type="match status" value="2"/>
</dbReference>
<dbReference type="Proteomes" id="UP000285744">
    <property type="component" value="Unassembled WGS sequence"/>
</dbReference>